<dbReference type="Pfam" id="PF01352">
    <property type="entry name" value="KRAB"/>
    <property type="match status" value="1"/>
</dbReference>
<sequence>MAATRLLPPAAAPQAKVTFEDVAVFLSQEEWDHLGPAQRGLYRHVMMETYGNVVSVGIPGSKPEVISQLERGEEPWVLDRKGAEERRGLGSGCSGECEDLAFLHLWVLPPGFRPGNLCGGGEAPRPSAGSEARWVEGWARGDCPLPGPCSYRTFRFCGWFRKEGSILSAEGEVILVLNEG</sequence>
<evidence type="ECO:0000259" key="1">
    <source>
        <dbReference type="PROSITE" id="PS50805"/>
    </source>
</evidence>
<dbReference type="Proteomes" id="UP000694726">
    <property type="component" value="Unplaced"/>
</dbReference>
<dbReference type="Gene3D" id="6.10.140.140">
    <property type="match status" value="1"/>
</dbReference>
<evidence type="ECO:0000313" key="3">
    <source>
        <dbReference type="Proteomes" id="UP000694726"/>
    </source>
</evidence>
<dbReference type="Ensembl" id="ENSSSCT00015006751.1">
    <property type="protein sequence ID" value="ENSSSCP00015002782.1"/>
    <property type="gene ID" value="ENSSSCG00015005028.1"/>
</dbReference>
<dbReference type="PANTHER" id="PTHR23232:SF142">
    <property type="entry name" value="GASTRULA ZINC FINGER PROTEIN XLCGF57.1-LIKE-RELATED"/>
    <property type="match status" value="1"/>
</dbReference>
<dbReference type="InterPro" id="IPR001909">
    <property type="entry name" value="KRAB"/>
</dbReference>
<dbReference type="SUPFAM" id="SSF109640">
    <property type="entry name" value="KRAB domain (Kruppel-associated box)"/>
    <property type="match status" value="1"/>
</dbReference>
<name>A0A8D0MFF6_PIG</name>
<evidence type="ECO:0000313" key="2">
    <source>
        <dbReference type="Ensembl" id="ENSSSCP00015002782.1"/>
    </source>
</evidence>
<feature type="domain" description="KRAB" evidence="1">
    <location>
        <begin position="17"/>
        <end position="88"/>
    </location>
</feature>
<dbReference type="InterPro" id="IPR050169">
    <property type="entry name" value="Krueppel_C2H2_ZnF"/>
</dbReference>
<dbReference type="AlphaFoldDB" id="A0A8D0MFF6"/>
<dbReference type="SMART" id="SM00349">
    <property type="entry name" value="KRAB"/>
    <property type="match status" value="1"/>
</dbReference>
<accession>A0A8D0MFF6</accession>
<protein>
    <recommendedName>
        <fullName evidence="1">KRAB domain-containing protein</fullName>
    </recommendedName>
</protein>
<organism evidence="2 3">
    <name type="scientific">Sus scrofa</name>
    <name type="common">Pig</name>
    <dbReference type="NCBI Taxonomy" id="9823"/>
    <lineage>
        <taxon>Eukaryota</taxon>
        <taxon>Metazoa</taxon>
        <taxon>Chordata</taxon>
        <taxon>Craniata</taxon>
        <taxon>Vertebrata</taxon>
        <taxon>Euteleostomi</taxon>
        <taxon>Mammalia</taxon>
        <taxon>Eutheria</taxon>
        <taxon>Laurasiatheria</taxon>
        <taxon>Artiodactyla</taxon>
        <taxon>Suina</taxon>
        <taxon>Suidae</taxon>
        <taxon>Sus</taxon>
    </lineage>
</organism>
<dbReference type="PROSITE" id="PS50805">
    <property type="entry name" value="KRAB"/>
    <property type="match status" value="1"/>
</dbReference>
<dbReference type="InterPro" id="IPR036051">
    <property type="entry name" value="KRAB_dom_sf"/>
</dbReference>
<dbReference type="CDD" id="cd07765">
    <property type="entry name" value="KRAB_A-box"/>
    <property type="match status" value="1"/>
</dbReference>
<proteinExistence type="predicted"/>
<dbReference type="PANTHER" id="PTHR23232">
    <property type="entry name" value="KRAB DOMAIN C2H2 ZINC FINGER"/>
    <property type="match status" value="1"/>
</dbReference>
<reference evidence="2" key="1">
    <citation type="submission" date="2025-08" db="UniProtKB">
        <authorList>
            <consortium name="Ensembl"/>
        </authorList>
    </citation>
    <scope>IDENTIFICATION</scope>
</reference>
<dbReference type="GO" id="GO:0006355">
    <property type="term" value="P:regulation of DNA-templated transcription"/>
    <property type="evidence" value="ECO:0007669"/>
    <property type="project" value="InterPro"/>
</dbReference>